<dbReference type="AlphaFoldDB" id="A0AA39KWN8"/>
<evidence type="ECO:0000313" key="2">
    <source>
        <dbReference type="EMBL" id="KAK0176530.1"/>
    </source>
</evidence>
<reference evidence="2" key="1">
    <citation type="journal article" date="2023" name="bioRxiv">
        <title>Scaffold-level genome assemblies of two parasitoid biocontrol wasps reveal the parthenogenesis mechanism and an associated novel virus.</title>
        <authorList>
            <person name="Inwood S."/>
            <person name="Skelly J."/>
            <person name="Guhlin J."/>
            <person name="Harrop T."/>
            <person name="Goldson S."/>
            <person name="Dearden P."/>
        </authorList>
    </citation>
    <scope>NUCLEOTIDE SEQUENCE</scope>
    <source>
        <strain evidence="2">Irish</strain>
        <tissue evidence="2">Whole body</tissue>
    </source>
</reference>
<feature type="region of interest" description="Disordered" evidence="1">
    <location>
        <begin position="112"/>
        <end position="132"/>
    </location>
</feature>
<evidence type="ECO:0000313" key="3">
    <source>
        <dbReference type="Proteomes" id="UP001168990"/>
    </source>
</evidence>
<evidence type="ECO:0000256" key="1">
    <source>
        <dbReference type="SAM" id="MobiDB-lite"/>
    </source>
</evidence>
<dbReference type="InterPro" id="IPR044898">
    <property type="entry name" value="CDI_dom_sf"/>
</dbReference>
<comment type="caution">
    <text evidence="2">The sequence shown here is derived from an EMBL/GenBank/DDBJ whole genome shotgun (WGS) entry which is preliminary data.</text>
</comment>
<keyword evidence="3" id="KW-1185">Reference proteome</keyword>
<name>A0AA39KWN8_9HYME</name>
<accession>A0AA39KWN8</accession>
<proteinExistence type="predicted"/>
<feature type="region of interest" description="Disordered" evidence="1">
    <location>
        <begin position="67"/>
        <end position="93"/>
    </location>
</feature>
<reference evidence="2" key="2">
    <citation type="submission" date="2023-03" db="EMBL/GenBank/DDBJ databases">
        <authorList>
            <person name="Inwood S.N."/>
            <person name="Skelly J.G."/>
            <person name="Guhlin J."/>
            <person name="Harrop T.W.R."/>
            <person name="Goldson S.G."/>
            <person name="Dearden P.K."/>
        </authorList>
    </citation>
    <scope>NUCLEOTIDE SEQUENCE</scope>
    <source>
        <strain evidence="2">Irish</strain>
        <tissue evidence="2">Whole body</tissue>
    </source>
</reference>
<organism evidence="2 3">
    <name type="scientific">Microctonus aethiopoides</name>
    <dbReference type="NCBI Taxonomy" id="144406"/>
    <lineage>
        <taxon>Eukaryota</taxon>
        <taxon>Metazoa</taxon>
        <taxon>Ecdysozoa</taxon>
        <taxon>Arthropoda</taxon>
        <taxon>Hexapoda</taxon>
        <taxon>Insecta</taxon>
        <taxon>Pterygota</taxon>
        <taxon>Neoptera</taxon>
        <taxon>Endopterygota</taxon>
        <taxon>Hymenoptera</taxon>
        <taxon>Apocrita</taxon>
        <taxon>Ichneumonoidea</taxon>
        <taxon>Braconidae</taxon>
        <taxon>Euphorinae</taxon>
        <taxon>Microctonus</taxon>
    </lineage>
</organism>
<sequence>MLAAPFRREVHFGNMLTSRMQSRVPRCLFGPPNPKDTVDLLQDALDMERSKFSSRWGIDPCSEDKENIQRKFDTTSTTELRSPRKIRSSPYSRQTTIHDYWRSRKNCDTSKKSLVSSVDATKKLQDSQKASN</sequence>
<protein>
    <submittedName>
        <fullName evidence="2">Uncharacterized protein</fullName>
    </submittedName>
</protein>
<gene>
    <name evidence="2" type="ORF">PV328_000655</name>
</gene>
<dbReference type="Proteomes" id="UP001168990">
    <property type="component" value="Unassembled WGS sequence"/>
</dbReference>
<dbReference type="Gene3D" id="4.10.365.10">
    <property type="entry name" value="p27"/>
    <property type="match status" value="1"/>
</dbReference>
<dbReference type="EMBL" id="JAQQBS010000001">
    <property type="protein sequence ID" value="KAK0176530.1"/>
    <property type="molecule type" value="Genomic_DNA"/>
</dbReference>